<accession>A0A8T3AE26</accession>
<keyword evidence="4" id="KW-0175">Coiled coil</keyword>
<dbReference type="SMR" id="A0A8T3AE26"/>
<dbReference type="Gene3D" id="3.40.50.300">
    <property type="entry name" value="P-loop containing nucleotide triphosphate hydrolases"/>
    <property type="match status" value="2"/>
</dbReference>
<evidence type="ECO:0000256" key="1">
    <source>
        <dbReference type="ARBA" id="ARBA00008535"/>
    </source>
</evidence>
<dbReference type="SUPFAM" id="SSF52540">
    <property type="entry name" value="P-loop containing nucleoside triphosphate hydrolases"/>
    <property type="match status" value="2"/>
</dbReference>
<evidence type="ECO:0000313" key="6">
    <source>
        <dbReference type="EMBL" id="KAI0494331.1"/>
    </source>
</evidence>
<sequence length="591" mass="67116">MPQFDMEREAQAYKNSIDLHSHTMEANPINDRKLKITRNTINIVIVGKVGRGKSATGNSIIGSKVFETKRGYCSRVTCSSDLKRIICNDGHIINVIDTPGFDSFTSFELIREEIIKGINLAKDGIHVVLMVFSLRYCFLIEEESAIECMKSLFGDKIVDYMILVLTNGDFLESMQKSLKDFISLFPEPLRNIIQLFKNRVIVFDNTTKDMIKREEQVNELLSLIESVIVDNGEKPYSYKIFAELKMHTMEADPIIDWRLKTTNNIINVVIVGKVGNGKSATGNCILGREAFDSEYSLSAVTCSSELKKLMQKGGHTVNIIDTPGLFNFSTSAKEICGEIVKCISLAKDGIHAVLMVFSLRSQFSTEEVAAFESMKSLFEDKIVDYMIIIFTNGDILESTQKSLKDFISLSPEPLRSIVQMCKNRIIVFDNTSKDMIKREEQVNELFSLVEFVIVENGENSYSDKTFAEHKDEALFQRQKVKEGCSKEESSEESIKSYDDQQKRVIEIVKEMVEFCTGGFWEQLAKKQAAQLEAEERVARLEAERTVQESLKDEEIQKRDEQIQKLTEDLNVSRKQNAESETRNAKCDCAIL</sequence>
<comment type="similarity">
    <text evidence="1">Belongs to the TRAFAC class TrmE-Era-EngA-EngB-Septin-like GTPase superfamily. AIG1/Toc34/Toc159-like paraseptin GTPase family. IAN subfamily.</text>
</comment>
<evidence type="ECO:0000256" key="2">
    <source>
        <dbReference type="ARBA" id="ARBA00022741"/>
    </source>
</evidence>
<dbReference type="PANTHER" id="PTHR10903:SF184">
    <property type="entry name" value="GTP-BINDING PROTEIN A"/>
    <property type="match status" value="1"/>
</dbReference>
<feature type="coiled-coil region" evidence="4">
    <location>
        <begin position="523"/>
        <end position="582"/>
    </location>
</feature>
<dbReference type="PANTHER" id="PTHR10903">
    <property type="entry name" value="GTPASE, IMAP FAMILY MEMBER-RELATED"/>
    <property type="match status" value="1"/>
</dbReference>
<comment type="caution">
    <text evidence="6">The sequence shown here is derived from an EMBL/GenBank/DDBJ whole genome shotgun (WGS) entry which is preliminary data.</text>
</comment>
<dbReference type="InterPro" id="IPR006703">
    <property type="entry name" value="G_AIG1"/>
</dbReference>
<dbReference type="OrthoDB" id="8954335at2759"/>
<proteinExistence type="inferred from homology"/>
<dbReference type="Pfam" id="PF04548">
    <property type="entry name" value="AIG1"/>
    <property type="match status" value="2"/>
</dbReference>
<dbReference type="EMBL" id="JAGYWB010000017">
    <property type="protein sequence ID" value="KAI0494331.1"/>
    <property type="molecule type" value="Genomic_DNA"/>
</dbReference>
<evidence type="ECO:0000256" key="4">
    <source>
        <dbReference type="SAM" id="Coils"/>
    </source>
</evidence>
<name>A0A8T3AE26_DENNO</name>
<keyword evidence="7" id="KW-1185">Reference proteome</keyword>
<dbReference type="InterPro" id="IPR027417">
    <property type="entry name" value="P-loop_NTPase"/>
</dbReference>
<reference evidence="6" key="1">
    <citation type="journal article" date="2022" name="Front. Genet.">
        <title>Chromosome-Scale Assembly of the Dendrobium nobile Genome Provides Insights Into the Molecular Mechanism of the Biosynthesis of the Medicinal Active Ingredient of Dendrobium.</title>
        <authorList>
            <person name="Xu Q."/>
            <person name="Niu S.-C."/>
            <person name="Li K.-L."/>
            <person name="Zheng P.-J."/>
            <person name="Zhang X.-J."/>
            <person name="Jia Y."/>
            <person name="Liu Y."/>
            <person name="Niu Y.-X."/>
            <person name="Yu L.-H."/>
            <person name="Chen D.-F."/>
            <person name="Zhang G.-Q."/>
        </authorList>
    </citation>
    <scope>NUCLEOTIDE SEQUENCE</scope>
    <source>
        <tissue evidence="6">Leaf</tissue>
    </source>
</reference>
<dbReference type="FunFam" id="3.40.50.300:FF:000840">
    <property type="entry name" value="Immune-associated nucleotide-binding protein 9"/>
    <property type="match status" value="2"/>
</dbReference>
<organism evidence="6 7">
    <name type="scientific">Dendrobium nobile</name>
    <name type="common">Orchid</name>
    <dbReference type="NCBI Taxonomy" id="94219"/>
    <lineage>
        <taxon>Eukaryota</taxon>
        <taxon>Viridiplantae</taxon>
        <taxon>Streptophyta</taxon>
        <taxon>Embryophyta</taxon>
        <taxon>Tracheophyta</taxon>
        <taxon>Spermatophyta</taxon>
        <taxon>Magnoliopsida</taxon>
        <taxon>Liliopsida</taxon>
        <taxon>Asparagales</taxon>
        <taxon>Orchidaceae</taxon>
        <taxon>Epidendroideae</taxon>
        <taxon>Malaxideae</taxon>
        <taxon>Dendrobiinae</taxon>
        <taxon>Dendrobium</taxon>
    </lineage>
</organism>
<dbReference type="AlphaFoldDB" id="A0A8T3AE26"/>
<keyword evidence="3" id="KW-0342">GTP-binding</keyword>
<dbReference type="InterPro" id="IPR045058">
    <property type="entry name" value="GIMA/IAN/Toc"/>
</dbReference>
<evidence type="ECO:0000313" key="7">
    <source>
        <dbReference type="Proteomes" id="UP000829196"/>
    </source>
</evidence>
<keyword evidence="2" id="KW-0547">Nucleotide-binding</keyword>
<evidence type="ECO:0000259" key="5">
    <source>
        <dbReference type="PROSITE" id="PS51720"/>
    </source>
</evidence>
<gene>
    <name evidence="6" type="ORF">KFK09_024465</name>
</gene>
<dbReference type="PROSITE" id="PS51720">
    <property type="entry name" value="G_AIG1"/>
    <property type="match status" value="2"/>
</dbReference>
<feature type="domain" description="AIG1-type G" evidence="5">
    <location>
        <begin position="38"/>
        <end position="245"/>
    </location>
</feature>
<feature type="domain" description="AIG1-type G" evidence="5">
    <location>
        <begin position="263"/>
        <end position="470"/>
    </location>
</feature>
<protein>
    <recommendedName>
        <fullName evidence="5">AIG1-type G domain-containing protein</fullName>
    </recommendedName>
</protein>
<evidence type="ECO:0000256" key="3">
    <source>
        <dbReference type="ARBA" id="ARBA00023134"/>
    </source>
</evidence>
<dbReference type="Proteomes" id="UP000829196">
    <property type="component" value="Unassembled WGS sequence"/>
</dbReference>
<dbReference type="GO" id="GO:0005525">
    <property type="term" value="F:GTP binding"/>
    <property type="evidence" value="ECO:0007669"/>
    <property type="project" value="UniProtKB-KW"/>
</dbReference>